<sequence>MRFSFDKAACQNTRRALRKEWLLTNGLGDYASSTILYCNTRKYHGLLTVNTQYGRHVLLAGLEESLMGGGKEFHLSTRQHPGTLYPHGHDYLEAFRLDQWPQCVYRVGDVRLCREALLVQGESQILLRWSVRGPTHAPPLTLRLHPLLAYRNFHKLTHANSELRADTTPLPDGFSITPYEGLPTLYIQCQTSQGYSFAPQPDWCRNVEYLEERERGFPYSEDLFVPGTLDVFMPPLAGGADDCCVYLAAGTKPCGQDLRQLWNDASRERTKAHKTGGGLAGHLSQAGQQFCVESPSGRAEILAGYHWFDAWGRDTLISLPGLTFHAGRTNFGLRVLADIGRHVKDGLIPNMFSPQGDHAYNSVDAALWYAFALQSCLEVDAGQLAWVRENAWPALKAIISGYRAGEGMARQLDIYVDAEGLLHAGNDHSQLTWMDAQANNAPVTPRQGYPVEINALWYNTLAFADQLATRFGETPLTGDTTLRRLRMVFFQRFWIHGGGGYLGDVWRAGKVDASVRPNQIFAVSLPHAILPEEYQAQVVECVRNKLLTPYGLRTLAPDDPHYKGRYDGDPAARDAAYHQGTVWPWLLGHYADALLRTAWDIDGAALALLDTLTPLYCDHISQAGLGSISEIFDGSPPYKPNGCIAQAWSVAECLRLLLRVQKAAPAVYQRWQKLAAHRMAHPVTGDTAGVCRVSMVLEGCKKHHKCAPEATPAPGSAC</sequence>
<organism evidence="3 4">
    <name type="scientific">Desulfovibrio intestinalis</name>
    <dbReference type="NCBI Taxonomy" id="58621"/>
    <lineage>
        <taxon>Bacteria</taxon>
        <taxon>Pseudomonadati</taxon>
        <taxon>Thermodesulfobacteriota</taxon>
        <taxon>Desulfovibrionia</taxon>
        <taxon>Desulfovibrionales</taxon>
        <taxon>Desulfovibrionaceae</taxon>
        <taxon>Desulfovibrio</taxon>
    </lineage>
</organism>
<keyword evidence="4" id="KW-1185">Reference proteome</keyword>
<dbReference type="SUPFAM" id="SSF48208">
    <property type="entry name" value="Six-hairpin glycosidases"/>
    <property type="match status" value="1"/>
</dbReference>
<dbReference type="Proteomes" id="UP000539075">
    <property type="component" value="Unassembled WGS sequence"/>
</dbReference>
<dbReference type="Pfam" id="PF06202">
    <property type="entry name" value="GDE_C"/>
    <property type="match status" value="1"/>
</dbReference>
<proteinExistence type="predicted"/>
<dbReference type="EMBL" id="JACHGO010000003">
    <property type="protein sequence ID" value="MBB5143089.1"/>
    <property type="molecule type" value="Genomic_DNA"/>
</dbReference>
<evidence type="ECO:0000313" key="4">
    <source>
        <dbReference type="Proteomes" id="UP000539075"/>
    </source>
</evidence>
<dbReference type="AlphaFoldDB" id="A0A7W8FDW2"/>
<dbReference type="InterPro" id="IPR032790">
    <property type="entry name" value="GDE_C"/>
</dbReference>
<gene>
    <name evidence="3" type="ORF">HNQ38_001177</name>
</gene>
<dbReference type="InterPro" id="IPR024742">
    <property type="entry name" value="Glycogen_debranch_N"/>
</dbReference>
<evidence type="ECO:0000259" key="2">
    <source>
        <dbReference type="Pfam" id="PF12439"/>
    </source>
</evidence>
<accession>A0A7W8FDW2</accession>
<dbReference type="InterPro" id="IPR010401">
    <property type="entry name" value="AGL/Gdb1"/>
</dbReference>
<dbReference type="Pfam" id="PF12439">
    <property type="entry name" value="GDE_N"/>
    <property type="match status" value="1"/>
</dbReference>
<dbReference type="PANTHER" id="PTHR10569">
    <property type="entry name" value="GLYCOGEN DEBRANCHING ENZYME"/>
    <property type="match status" value="1"/>
</dbReference>
<dbReference type="GO" id="GO:0004134">
    <property type="term" value="F:4-alpha-glucanotransferase activity"/>
    <property type="evidence" value="ECO:0007669"/>
    <property type="project" value="InterPro"/>
</dbReference>
<name>A0A7W8FDW2_9BACT</name>
<protein>
    <submittedName>
        <fullName evidence="3">Putative glycogen debranching enzyme</fullName>
    </submittedName>
</protein>
<evidence type="ECO:0000259" key="1">
    <source>
        <dbReference type="Pfam" id="PF06202"/>
    </source>
</evidence>
<evidence type="ECO:0000313" key="3">
    <source>
        <dbReference type="EMBL" id="MBB5143089.1"/>
    </source>
</evidence>
<dbReference type="GO" id="GO:0004135">
    <property type="term" value="F:amylo-alpha-1,6-glucosidase activity"/>
    <property type="evidence" value="ECO:0007669"/>
    <property type="project" value="InterPro"/>
</dbReference>
<dbReference type="Gene3D" id="1.50.10.10">
    <property type="match status" value="1"/>
</dbReference>
<feature type="domain" description="Glycogen debranching enzyme bacterial and archaeal type N-terminal" evidence="2">
    <location>
        <begin position="19"/>
        <end position="234"/>
    </location>
</feature>
<comment type="caution">
    <text evidence="3">The sequence shown here is derived from an EMBL/GenBank/DDBJ whole genome shotgun (WGS) entry which is preliminary data.</text>
</comment>
<dbReference type="InterPro" id="IPR008928">
    <property type="entry name" value="6-hairpin_glycosidase_sf"/>
</dbReference>
<dbReference type="GO" id="GO:0005980">
    <property type="term" value="P:glycogen catabolic process"/>
    <property type="evidence" value="ECO:0007669"/>
    <property type="project" value="InterPro"/>
</dbReference>
<dbReference type="InterPro" id="IPR012341">
    <property type="entry name" value="6hp_glycosidase-like_sf"/>
</dbReference>
<dbReference type="PANTHER" id="PTHR10569:SF2">
    <property type="entry name" value="GLYCOGEN DEBRANCHING ENZYME"/>
    <property type="match status" value="1"/>
</dbReference>
<feature type="domain" description="Glycogen debranching enzyme C-terminal" evidence="1">
    <location>
        <begin position="286"/>
        <end position="655"/>
    </location>
</feature>
<reference evidence="3 4" key="1">
    <citation type="submission" date="2020-08" db="EMBL/GenBank/DDBJ databases">
        <title>Genomic Encyclopedia of Type Strains, Phase IV (KMG-IV): sequencing the most valuable type-strain genomes for metagenomic binning, comparative biology and taxonomic classification.</title>
        <authorList>
            <person name="Goeker M."/>
        </authorList>
    </citation>
    <scope>NUCLEOTIDE SEQUENCE [LARGE SCALE GENOMIC DNA]</scope>
    <source>
        <strain evidence="3 4">DSM 11275</strain>
    </source>
</reference>
<dbReference type="RefSeq" id="WP_183718457.1">
    <property type="nucleotide sequence ID" value="NZ_JACHGO010000003.1"/>
</dbReference>